<dbReference type="PROSITE" id="PS51384">
    <property type="entry name" value="FAD_FR"/>
    <property type="match status" value="1"/>
</dbReference>
<dbReference type="PANTHER" id="PTHR47354">
    <property type="entry name" value="NADH OXIDOREDUCTASE HCR"/>
    <property type="match status" value="1"/>
</dbReference>
<keyword evidence="7" id="KW-0408">Iron</keyword>
<dbReference type="Pfam" id="PF00175">
    <property type="entry name" value="NAD_binding_1"/>
    <property type="match status" value="1"/>
</dbReference>
<sequence>MLISLRIQNIVEEAPEVKTFWLAPDQPVPYQAGQYLTLLLPRHPGQRRSYSISSAPAVDAGLTITVRRVANGVFSRWLVDEAREGDELLTSGAGGLFVLPEPRELPYAQVLLFAAGSGIAPIFSLLKMVLHTQPQVHVLLVYSNRTPTDTIFHRELAELATRFAQRFRIELLFSNHPNLARARLYKDLLVRLVAQHATTTPNQMLAFVCGPGEYMRMCGYGLHAAGVPRQRIRRENFVLPPSASPALPPDTDTHTVTVALHGQHYSFPVAYPATILQAARAQGLALPYSCEAGICGNCVARCLSGRVWLSYNAVLTDRDLAQGLTLTCVGHPTGGDVQLAV</sequence>
<evidence type="ECO:0000256" key="5">
    <source>
        <dbReference type="ARBA" id="ARBA00022827"/>
    </source>
</evidence>
<keyword evidence="2" id="KW-0285">Flavoprotein</keyword>
<evidence type="ECO:0000256" key="1">
    <source>
        <dbReference type="ARBA" id="ARBA00001974"/>
    </source>
</evidence>
<comment type="similarity">
    <text evidence="9">In the N-terminal section; belongs to the FAD-binding oxidoreductase type 6 family.</text>
</comment>
<protein>
    <submittedName>
        <fullName evidence="12">Ring-1,2-phenylacetyl-CoA epoxidase subunit PaaE</fullName>
    </submittedName>
</protein>
<evidence type="ECO:0000256" key="2">
    <source>
        <dbReference type="ARBA" id="ARBA00022630"/>
    </source>
</evidence>
<evidence type="ECO:0000313" key="13">
    <source>
        <dbReference type="Proteomes" id="UP000198310"/>
    </source>
</evidence>
<dbReference type="RefSeq" id="WP_089331799.1">
    <property type="nucleotide sequence ID" value="NZ_FZNS01000002.1"/>
</dbReference>
<dbReference type="InterPro" id="IPR017927">
    <property type="entry name" value="FAD-bd_FR_type"/>
</dbReference>
<comment type="cofactor">
    <cofactor evidence="1">
        <name>FAD</name>
        <dbReference type="ChEBI" id="CHEBI:57692"/>
    </cofactor>
</comment>
<evidence type="ECO:0000256" key="9">
    <source>
        <dbReference type="ARBA" id="ARBA00061434"/>
    </source>
</evidence>
<evidence type="ECO:0000259" key="10">
    <source>
        <dbReference type="PROSITE" id="PS51085"/>
    </source>
</evidence>
<dbReference type="InterPro" id="IPR036010">
    <property type="entry name" value="2Fe-2S_ferredoxin-like_sf"/>
</dbReference>
<dbReference type="Gene3D" id="3.40.50.80">
    <property type="entry name" value="Nucleotide-binding domain of ferredoxin-NADP reductase (FNR) module"/>
    <property type="match status" value="1"/>
</dbReference>
<evidence type="ECO:0000256" key="4">
    <source>
        <dbReference type="ARBA" id="ARBA00022723"/>
    </source>
</evidence>
<dbReference type="Gene3D" id="2.40.30.10">
    <property type="entry name" value="Translation factors"/>
    <property type="match status" value="1"/>
</dbReference>
<dbReference type="CDD" id="cd00207">
    <property type="entry name" value="fer2"/>
    <property type="match status" value="1"/>
</dbReference>
<dbReference type="Gene3D" id="3.10.20.30">
    <property type="match status" value="1"/>
</dbReference>
<evidence type="ECO:0000256" key="6">
    <source>
        <dbReference type="ARBA" id="ARBA00023002"/>
    </source>
</evidence>
<dbReference type="PROSITE" id="PS00197">
    <property type="entry name" value="2FE2S_FER_1"/>
    <property type="match status" value="1"/>
</dbReference>
<keyword evidence="3" id="KW-0001">2Fe-2S</keyword>
<dbReference type="InterPro" id="IPR008333">
    <property type="entry name" value="Cbr1-like_FAD-bd_dom"/>
</dbReference>
<dbReference type="InterPro" id="IPR050415">
    <property type="entry name" value="MRET"/>
</dbReference>
<evidence type="ECO:0000313" key="12">
    <source>
        <dbReference type="EMBL" id="SNR39351.1"/>
    </source>
</evidence>
<reference evidence="13" key="1">
    <citation type="submission" date="2017-06" db="EMBL/GenBank/DDBJ databases">
        <authorList>
            <person name="Varghese N."/>
            <person name="Submissions S."/>
        </authorList>
    </citation>
    <scope>NUCLEOTIDE SEQUENCE [LARGE SCALE GENOMIC DNA]</scope>
    <source>
        <strain evidence="13">DSM 28041</strain>
    </source>
</reference>
<dbReference type="AlphaFoldDB" id="A0A238VYU8"/>
<dbReference type="Pfam" id="PF00111">
    <property type="entry name" value="Fer2"/>
    <property type="match status" value="1"/>
</dbReference>
<dbReference type="InterPro" id="IPR006058">
    <property type="entry name" value="2Fe2S_fd_BS"/>
</dbReference>
<dbReference type="InterPro" id="IPR001709">
    <property type="entry name" value="Flavoprot_Pyr_Nucl_cyt_Rdtase"/>
</dbReference>
<keyword evidence="5" id="KW-0274">FAD</keyword>
<dbReference type="PROSITE" id="PS51085">
    <property type="entry name" value="2FE2S_FER_2"/>
    <property type="match status" value="1"/>
</dbReference>
<gene>
    <name evidence="12" type="ORF">SAMN06269173_10249</name>
</gene>
<dbReference type="InterPro" id="IPR017938">
    <property type="entry name" value="Riboflavin_synthase-like_b-brl"/>
</dbReference>
<dbReference type="GO" id="GO:0051537">
    <property type="term" value="F:2 iron, 2 sulfur cluster binding"/>
    <property type="evidence" value="ECO:0007669"/>
    <property type="project" value="UniProtKB-KW"/>
</dbReference>
<dbReference type="InterPro" id="IPR039261">
    <property type="entry name" value="FNR_nucleotide-bd"/>
</dbReference>
<evidence type="ECO:0000256" key="8">
    <source>
        <dbReference type="ARBA" id="ARBA00023014"/>
    </source>
</evidence>
<proteinExistence type="inferred from homology"/>
<dbReference type="GO" id="GO:0046872">
    <property type="term" value="F:metal ion binding"/>
    <property type="evidence" value="ECO:0007669"/>
    <property type="project" value="UniProtKB-KW"/>
</dbReference>
<keyword evidence="6" id="KW-0560">Oxidoreductase</keyword>
<dbReference type="GO" id="GO:0016491">
    <property type="term" value="F:oxidoreductase activity"/>
    <property type="evidence" value="ECO:0007669"/>
    <property type="project" value="UniProtKB-KW"/>
</dbReference>
<dbReference type="PANTHER" id="PTHR47354:SF6">
    <property type="entry name" value="NADH OXIDOREDUCTASE HCR"/>
    <property type="match status" value="1"/>
</dbReference>
<keyword evidence="4" id="KW-0479">Metal-binding</keyword>
<dbReference type="InterPro" id="IPR001041">
    <property type="entry name" value="2Fe-2S_ferredoxin-type"/>
</dbReference>
<keyword evidence="13" id="KW-1185">Reference proteome</keyword>
<dbReference type="EMBL" id="FZNS01000002">
    <property type="protein sequence ID" value="SNR39351.1"/>
    <property type="molecule type" value="Genomic_DNA"/>
</dbReference>
<accession>A0A238VYU8</accession>
<dbReference type="CDD" id="cd06214">
    <property type="entry name" value="PA_degradation_oxidoreductase_like"/>
    <property type="match status" value="1"/>
</dbReference>
<dbReference type="PRINTS" id="PR00410">
    <property type="entry name" value="PHEHYDRXLASE"/>
</dbReference>
<keyword evidence="8" id="KW-0411">Iron-sulfur</keyword>
<evidence type="ECO:0000259" key="11">
    <source>
        <dbReference type="PROSITE" id="PS51384"/>
    </source>
</evidence>
<dbReference type="InterPro" id="IPR012675">
    <property type="entry name" value="Beta-grasp_dom_sf"/>
</dbReference>
<organism evidence="12 13">
    <name type="scientific">Hymenobacter mucosus</name>
    <dbReference type="NCBI Taxonomy" id="1411120"/>
    <lineage>
        <taxon>Bacteria</taxon>
        <taxon>Pseudomonadati</taxon>
        <taxon>Bacteroidota</taxon>
        <taxon>Cytophagia</taxon>
        <taxon>Cytophagales</taxon>
        <taxon>Hymenobacteraceae</taxon>
        <taxon>Hymenobacter</taxon>
    </lineage>
</organism>
<dbReference type="SUPFAM" id="SSF63380">
    <property type="entry name" value="Riboflavin synthase domain-like"/>
    <property type="match status" value="1"/>
</dbReference>
<dbReference type="InterPro" id="IPR001433">
    <property type="entry name" value="OxRdtase_FAD/NAD-bd"/>
</dbReference>
<feature type="domain" description="2Fe-2S ferredoxin-type" evidence="10">
    <location>
        <begin position="254"/>
        <end position="341"/>
    </location>
</feature>
<evidence type="ECO:0000256" key="3">
    <source>
        <dbReference type="ARBA" id="ARBA00022714"/>
    </source>
</evidence>
<dbReference type="SUPFAM" id="SSF52343">
    <property type="entry name" value="Ferredoxin reductase-like, C-terminal NADP-linked domain"/>
    <property type="match status" value="1"/>
</dbReference>
<dbReference type="SUPFAM" id="SSF54292">
    <property type="entry name" value="2Fe-2S ferredoxin-like"/>
    <property type="match status" value="1"/>
</dbReference>
<dbReference type="Proteomes" id="UP000198310">
    <property type="component" value="Unassembled WGS sequence"/>
</dbReference>
<dbReference type="Pfam" id="PF00970">
    <property type="entry name" value="FAD_binding_6"/>
    <property type="match status" value="1"/>
</dbReference>
<evidence type="ECO:0000256" key="7">
    <source>
        <dbReference type="ARBA" id="ARBA00023004"/>
    </source>
</evidence>
<feature type="domain" description="FAD-binding FR-type" evidence="11">
    <location>
        <begin position="1"/>
        <end position="100"/>
    </location>
</feature>
<dbReference type="PRINTS" id="PR00371">
    <property type="entry name" value="FPNCR"/>
</dbReference>
<name>A0A238VYU8_9BACT</name>